<name>A0A4V1A2V6_9BACL</name>
<dbReference type="Proteomes" id="UP000291151">
    <property type="component" value="Chromosome"/>
</dbReference>
<gene>
    <name evidence="1" type="ORF">DKZ56_03945</name>
</gene>
<evidence type="ECO:0000313" key="1">
    <source>
        <dbReference type="EMBL" id="QBK25080.1"/>
    </source>
</evidence>
<keyword evidence="2" id="KW-1185">Reference proteome</keyword>
<accession>A0A4V1A2V6</accession>
<sequence length="91" mass="10504">MHIKMDEEVKKRIRSKGNQLTVQLLEVQGCCAPTVQELVVSSFKPKKMQQYQEFIVEDISVYVQKPLLMNEKLTLQMKGFGLFKTISAKVE</sequence>
<dbReference type="NCBIfam" id="NF041239">
    <property type="entry name" value="Moor_selen_rel"/>
    <property type="match status" value="1"/>
</dbReference>
<dbReference type="KEGG" id="uth:DKZ56_03945"/>
<dbReference type="AlphaFoldDB" id="A0A4V1A2V6"/>
<proteinExistence type="predicted"/>
<dbReference type="EMBL" id="CP036528">
    <property type="protein sequence ID" value="QBK25080.1"/>
    <property type="molecule type" value="Genomic_DNA"/>
</dbReference>
<dbReference type="RefSeq" id="WP_208651437.1">
    <property type="nucleotide sequence ID" value="NZ_CP036528.1"/>
</dbReference>
<evidence type="ECO:0000313" key="2">
    <source>
        <dbReference type="Proteomes" id="UP000291151"/>
    </source>
</evidence>
<dbReference type="InterPro" id="IPR049744">
    <property type="entry name" value="CC/Se_fam"/>
</dbReference>
<protein>
    <submittedName>
        <fullName evidence="1">Fe-S oxidoreductase</fullName>
    </submittedName>
</protein>
<reference evidence="1 2" key="1">
    <citation type="submission" date="2019-02" db="EMBL/GenBank/DDBJ databases">
        <title>Ureibacillus thermophilus.</title>
        <authorList>
            <person name="Sunny J.S."/>
            <person name="Natarajan A."/>
            <person name="Saleena L.M."/>
        </authorList>
    </citation>
    <scope>NUCLEOTIDE SEQUENCE [LARGE SCALE GENOMIC DNA]</scope>
    <source>
        <strain evidence="1 2">LM102</strain>
    </source>
</reference>
<organism evidence="1 2">
    <name type="scientific">Ureibacillus thermophilus</name>
    <dbReference type="NCBI Taxonomy" id="367743"/>
    <lineage>
        <taxon>Bacteria</taxon>
        <taxon>Bacillati</taxon>
        <taxon>Bacillota</taxon>
        <taxon>Bacilli</taxon>
        <taxon>Bacillales</taxon>
        <taxon>Caryophanaceae</taxon>
        <taxon>Ureibacillus</taxon>
    </lineage>
</organism>